<sequence>IWGKQVYVYENFNYFYCTTIQLTPKQFVLLKNYKKTELVVHFGFTNSFRISPVNQKLLLT</sequence>
<feature type="non-terminal residue" evidence="1">
    <location>
        <position position="1"/>
    </location>
</feature>
<name>A0A0K2V9P0_LEPSM</name>
<protein>
    <submittedName>
        <fullName evidence="1">Uncharacterized protein</fullName>
    </submittedName>
</protein>
<organism evidence="1">
    <name type="scientific">Lepeophtheirus salmonis</name>
    <name type="common">Salmon louse</name>
    <name type="synonym">Caligus salmonis</name>
    <dbReference type="NCBI Taxonomy" id="72036"/>
    <lineage>
        <taxon>Eukaryota</taxon>
        <taxon>Metazoa</taxon>
        <taxon>Ecdysozoa</taxon>
        <taxon>Arthropoda</taxon>
        <taxon>Crustacea</taxon>
        <taxon>Multicrustacea</taxon>
        <taxon>Hexanauplia</taxon>
        <taxon>Copepoda</taxon>
        <taxon>Siphonostomatoida</taxon>
        <taxon>Caligidae</taxon>
        <taxon>Lepeophtheirus</taxon>
    </lineage>
</organism>
<accession>A0A0K2V9P0</accession>
<reference evidence="1" key="1">
    <citation type="submission" date="2014-05" db="EMBL/GenBank/DDBJ databases">
        <authorList>
            <person name="Chronopoulou M."/>
        </authorList>
    </citation>
    <scope>NUCLEOTIDE SEQUENCE</scope>
    <source>
        <tissue evidence="1">Whole organism</tissue>
    </source>
</reference>
<evidence type="ECO:0000313" key="1">
    <source>
        <dbReference type="EMBL" id="CDW46651.1"/>
    </source>
</evidence>
<proteinExistence type="predicted"/>
<dbReference type="EMBL" id="HACA01029290">
    <property type="protein sequence ID" value="CDW46651.1"/>
    <property type="molecule type" value="Transcribed_RNA"/>
</dbReference>
<dbReference type="AlphaFoldDB" id="A0A0K2V9P0"/>
<feature type="non-terminal residue" evidence="1">
    <location>
        <position position="60"/>
    </location>
</feature>